<name>A0AAD7HGV3_9AGAR</name>
<organism evidence="1 2">
    <name type="scientific">Mycena maculata</name>
    <dbReference type="NCBI Taxonomy" id="230809"/>
    <lineage>
        <taxon>Eukaryota</taxon>
        <taxon>Fungi</taxon>
        <taxon>Dikarya</taxon>
        <taxon>Basidiomycota</taxon>
        <taxon>Agaricomycotina</taxon>
        <taxon>Agaricomycetes</taxon>
        <taxon>Agaricomycetidae</taxon>
        <taxon>Agaricales</taxon>
        <taxon>Marasmiineae</taxon>
        <taxon>Mycenaceae</taxon>
        <taxon>Mycena</taxon>
    </lineage>
</organism>
<accession>A0AAD7HGV3</accession>
<gene>
    <name evidence="1" type="ORF">DFH07DRAFT_784532</name>
</gene>
<dbReference type="Proteomes" id="UP001215280">
    <property type="component" value="Unassembled WGS sequence"/>
</dbReference>
<keyword evidence="2" id="KW-1185">Reference proteome</keyword>
<comment type="caution">
    <text evidence="1">The sequence shown here is derived from an EMBL/GenBank/DDBJ whole genome shotgun (WGS) entry which is preliminary data.</text>
</comment>
<sequence length="106" mass="11546">MACTLCLAACKATFIPAQGCYHPGAMVKDGLHTVPRGLQSHIGLGAMVKDGLHTPHSSRRKDATILVQWLNMAWKLRLAACKSAVPAIADAGARRYFDVEWCIDLR</sequence>
<dbReference type="EMBL" id="JARJLG010000286">
    <property type="protein sequence ID" value="KAJ7719872.1"/>
    <property type="molecule type" value="Genomic_DNA"/>
</dbReference>
<protein>
    <submittedName>
        <fullName evidence="1">Uncharacterized protein</fullName>
    </submittedName>
</protein>
<reference evidence="1" key="1">
    <citation type="submission" date="2023-03" db="EMBL/GenBank/DDBJ databases">
        <title>Massive genome expansion in bonnet fungi (Mycena s.s.) driven by repeated elements and novel gene families across ecological guilds.</title>
        <authorList>
            <consortium name="Lawrence Berkeley National Laboratory"/>
            <person name="Harder C.B."/>
            <person name="Miyauchi S."/>
            <person name="Viragh M."/>
            <person name="Kuo A."/>
            <person name="Thoen E."/>
            <person name="Andreopoulos B."/>
            <person name="Lu D."/>
            <person name="Skrede I."/>
            <person name="Drula E."/>
            <person name="Henrissat B."/>
            <person name="Morin E."/>
            <person name="Kohler A."/>
            <person name="Barry K."/>
            <person name="LaButti K."/>
            <person name="Morin E."/>
            <person name="Salamov A."/>
            <person name="Lipzen A."/>
            <person name="Mereny Z."/>
            <person name="Hegedus B."/>
            <person name="Baldrian P."/>
            <person name="Stursova M."/>
            <person name="Weitz H."/>
            <person name="Taylor A."/>
            <person name="Grigoriev I.V."/>
            <person name="Nagy L.G."/>
            <person name="Martin F."/>
            <person name="Kauserud H."/>
        </authorList>
    </citation>
    <scope>NUCLEOTIDE SEQUENCE</scope>
    <source>
        <strain evidence="1">CBHHK188m</strain>
    </source>
</reference>
<dbReference type="AlphaFoldDB" id="A0AAD7HGV3"/>
<proteinExistence type="predicted"/>
<evidence type="ECO:0000313" key="1">
    <source>
        <dbReference type="EMBL" id="KAJ7719872.1"/>
    </source>
</evidence>
<evidence type="ECO:0000313" key="2">
    <source>
        <dbReference type="Proteomes" id="UP001215280"/>
    </source>
</evidence>